<feature type="domain" description="Cytosol aminopeptidase" evidence="9">
    <location>
        <begin position="370"/>
        <end position="377"/>
    </location>
</feature>
<feature type="binding site" evidence="8">
    <location>
        <position position="372"/>
    </location>
    <ligand>
        <name>Mn(2+)</name>
        <dbReference type="ChEBI" id="CHEBI:29035"/>
        <label>1</label>
    </ligand>
</feature>
<comment type="subcellular location">
    <subcellularLocation>
        <location evidence="8">Cytoplasm</location>
    </subcellularLocation>
</comment>
<dbReference type="EC" id="3.4.11.1" evidence="8"/>
<sequence length="527" mass="53861">MTPSDSAGLPPQVSPPQFALSTLLPDAIGGVEVLAFPALPGPDGSTLLGPGADQAAESLGIGLLDLLDALTGPGADAPGKPGQVTTLPVGGHASVRRVLLVGVGDQSAPAFRRAGAALARATRDVDAVASSIAAIAEPDGFEAFVVGAMLGSFGFHWRSTGPEHTPVARIVLAGHADAGELDGVLRRAIAIGGASWRSRTLATVPSNLKNPEWLAEQAREVAADSGLEVSVWDEKELAKRGMGGLLAVGRASATPPRLIRLDYTPSSGRTSGKRTTRGARRAARVVLVGKGITFDTGGLSIKTAEGMATMKRDMTGGGVVISVLGALAAVGCPVRVTGLVAAAENAVGADSVRPGDVVHHYGGRTSEVNNTDAEGRLVLADALAYAVDQLKPDVIVDVATLTGAVRVALGSSIAALYATDDTLAERLLDSGRRAGEPSWRMPLASVYDEKLASKIADVDNAPGGPGSITAALFLQGFVGEVPWAHYDLASVGDATADSFEWSKGPTGWGARALLEWLGSDDPVKGIR</sequence>
<evidence type="ECO:0000256" key="1">
    <source>
        <dbReference type="ARBA" id="ARBA00000135"/>
    </source>
</evidence>
<organism evidence="10 11">
    <name type="scientific">Nocardioides bigeumensis</name>
    <dbReference type="NCBI Taxonomy" id="433657"/>
    <lineage>
        <taxon>Bacteria</taxon>
        <taxon>Bacillati</taxon>
        <taxon>Actinomycetota</taxon>
        <taxon>Actinomycetes</taxon>
        <taxon>Propionibacteriales</taxon>
        <taxon>Nocardioidaceae</taxon>
        <taxon>Nocardioides</taxon>
    </lineage>
</organism>
<comment type="catalytic activity">
    <reaction evidence="2 8">
        <text>Release of an N-terminal amino acid, preferentially leucine, but not glutamic or aspartic acids.</text>
        <dbReference type="EC" id="3.4.11.10"/>
    </reaction>
</comment>
<protein>
    <recommendedName>
        <fullName evidence="8">Probable cytosol aminopeptidase</fullName>
        <ecNumber evidence="8">3.4.11.1</ecNumber>
    </recommendedName>
    <alternativeName>
        <fullName evidence="8">Leucine aminopeptidase</fullName>
        <shortName evidence="8">LAP</shortName>
        <ecNumber evidence="8">3.4.11.10</ecNumber>
    </alternativeName>
    <alternativeName>
        <fullName evidence="8">Leucyl aminopeptidase</fullName>
    </alternativeName>
</protein>
<dbReference type="EMBL" id="BAAAQQ010000004">
    <property type="protein sequence ID" value="GAA2120029.1"/>
    <property type="molecule type" value="Genomic_DNA"/>
</dbReference>
<feature type="binding site" evidence="8">
    <location>
        <position position="374"/>
    </location>
    <ligand>
        <name>Mn(2+)</name>
        <dbReference type="ChEBI" id="CHEBI:29035"/>
        <label>1</label>
    </ligand>
</feature>
<feature type="active site" evidence="8">
    <location>
        <position position="376"/>
    </location>
</feature>
<evidence type="ECO:0000256" key="6">
    <source>
        <dbReference type="ARBA" id="ARBA00022801"/>
    </source>
</evidence>
<dbReference type="Gene3D" id="3.40.220.10">
    <property type="entry name" value="Leucine Aminopeptidase, subunit E, domain 1"/>
    <property type="match status" value="1"/>
</dbReference>
<dbReference type="RefSeq" id="WP_344302880.1">
    <property type="nucleotide sequence ID" value="NZ_BAAAQQ010000004.1"/>
</dbReference>
<proteinExistence type="inferred from homology"/>
<dbReference type="HAMAP" id="MF_00181">
    <property type="entry name" value="Cytosol_peptidase_M17"/>
    <property type="match status" value="1"/>
</dbReference>
<keyword evidence="8" id="KW-0479">Metal-binding</keyword>
<evidence type="ECO:0000256" key="5">
    <source>
        <dbReference type="ARBA" id="ARBA00022670"/>
    </source>
</evidence>
<keyword evidence="4 8" id="KW-0031">Aminopeptidase</keyword>
<name>A0ABP5JMB0_9ACTN</name>
<reference evidence="11" key="1">
    <citation type="journal article" date="2019" name="Int. J. Syst. Evol. Microbiol.">
        <title>The Global Catalogue of Microorganisms (GCM) 10K type strain sequencing project: providing services to taxonomists for standard genome sequencing and annotation.</title>
        <authorList>
            <consortium name="The Broad Institute Genomics Platform"/>
            <consortium name="The Broad Institute Genome Sequencing Center for Infectious Disease"/>
            <person name="Wu L."/>
            <person name="Ma J."/>
        </authorList>
    </citation>
    <scope>NUCLEOTIDE SEQUENCE [LARGE SCALE GENOMIC DNA]</scope>
    <source>
        <strain evidence="11">JCM 16021</strain>
    </source>
</reference>
<keyword evidence="6 8" id="KW-0378">Hydrolase</keyword>
<dbReference type="Pfam" id="PF00883">
    <property type="entry name" value="Peptidase_M17"/>
    <property type="match status" value="1"/>
</dbReference>
<dbReference type="InterPro" id="IPR000819">
    <property type="entry name" value="Peptidase_M17_C"/>
</dbReference>
<dbReference type="CDD" id="cd00433">
    <property type="entry name" value="Peptidase_M17"/>
    <property type="match status" value="1"/>
</dbReference>
<dbReference type="PROSITE" id="PS00631">
    <property type="entry name" value="CYTOSOL_AP"/>
    <property type="match status" value="1"/>
</dbReference>
<keyword evidence="8" id="KW-0464">Manganese</keyword>
<keyword evidence="8" id="KW-0963">Cytoplasm</keyword>
<dbReference type="InterPro" id="IPR023042">
    <property type="entry name" value="Peptidase_M17_leu_NH2_pept"/>
</dbReference>
<dbReference type="Pfam" id="PF02789">
    <property type="entry name" value="Peptidase_M17_N"/>
    <property type="match status" value="1"/>
</dbReference>
<comment type="function">
    <text evidence="7 8">Presumably involved in the processing and regular turnover of intracellular proteins. Catalyzes the removal of unsubstituted N-terminal amino acids from various peptides.</text>
</comment>
<evidence type="ECO:0000256" key="7">
    <source>
        <dbReference type="ARBA" id="ARBA00049972"/>
    </source>
</evidence>
<evidence type="ECO:0000256" key="2">
    <source>
        <dbReference type="ARBA" id="ARBA00000967"/>
    </source>
</evidence>
<evidence type="ECO:0000256" key="8">
    <source>
        <dbReference type="HAMAP-Rule" id="MF_00181"/>
    </source>
</evidence>
<accession>A0ABP5JMB0</accession>
<dbReference type="InterPro" id="IPR043472">
    <property type="entry name" value="Macro_dom-like"/>
</dbReference>
<evidence type="ECO:0000259" key="9">
    <source>
        <dbReference type="PROSITE" id="PS00631"/>
    </source>
</evidence>
<dbReference type="InterPro" id="IPR008283">
    <property type="entry name" value="Peptidase_M17_N"/>
</dbReference>
<feature type="binding site" evidence="8">
    <location>
        <position position="374"/>
    </location>
    <ligand>
        <name>Mn(2+)</name>
        <dbReference type="ChEBI" id="CHEBI:29035"/>
        <label>2</label>
    </ligand>
</feature>
<evidence type="ECO:0000256" key="4">
    <source>
        <dbReference type="ARBA" id="ARBA00022438"/>
    </source>
</evidence>
<dbReference type="InterPro" id="IPR011356">
    <property type="entry name" value="Leucine_aapep/pepB"/>
</dbReference>
<feature type="binding site" evidence="8">
    <location>
        <position position="295"/>
    </location>
    <ligand>
        <name>Mn(2+)</name>
        <dbReference type="ChEBI" id="CHEBI:29035"/>
        <label>2</label>
    </ligand>
</feature>
<dbReference type="PRINTS" id="PR00481">
    <property type="entry name" value="LAMNOPPTDASE"/>
</dbReference>
<evidence type="ECO:0000313" key="11">
    <source>
        <dbReference type="Proteomes" id="UP001500575"/>
    </source>
</evidence>
<gene>
    <name evidence="8" type="primary">pepA</name>
    <name evidence="10" type="ORF">GCM10009843_13200</name>
</gene>
<dbReference type="PANTHER" id="PTHR11963">
    <property type="entry name" value="LEUCINE AMINOPEPTIDASE-RELATED"/>
    <property type="match status" value="1"/>
</dbReference>
<evidence type="ECO:0000313" key="10">
    <source>
        <dbReference type="EMBL" id="GAA2120029.1"/>
    </source>
</evidence>
<dbReference type="SUPFAM" id="SSF53187">
    <property type="entry name" value="Zn-dependent exopeptidases"/>
    <property type="match status" value="1"/>
</dbReference>
<dbReference type="PANTHER" id="PTHR11963:SF23">
    <property type="entry name" value="CYTOSOL AMINOPEPTIDASE"/>
    <property type="match status" value="1"/>
</dbReference>
<dbReference type="Proteomes" id="UP001500575">
    <property type="component" value="Unassembled WGS sequence"/>
</dbReference>
<feature type="binding site" evidence="8">
    <location>
        <position position="295"/>
    </location>
    <ligand>
        <name>Mn(2+)</name>
        <dbReference type="ChEBI" id="CHEBI:29035"/>
        <label>1</label>
    </ligand>
</feature>
<comment type="similarity">
    <text evidence="3 8">Belongs to the peptidase M17 family.</text>
</comment>
<comment type="caution">
    <text evidence="10">The sequence shown here is derived from an EMBL/GenBank/DDBJ whole genome shotgun (WGS) entry which is preliminary data.</text>
</comment>
<feature type="binding site" evidence="8">
    <location>
        <position position="290"/>
    </location>
    <ligand>
        <name>Mn(2+)</name>
        <dbReference type="ChEBI" id="CHEBI:29035"/>
        <label>2</label>
    </ligand>
</feature>
<keyword evidence="5 8" id="KW-0645">Protease</keyword>
<dbReference type="EC" id="3.4.11.10" evidence="8"/>
<keyword evidence="11" id="KW-1185">Reference proteome</keyword>
<feature type="binding site" evidence="8">
    <location>
        <position position="313"/>
    </location>
    <ligand>
        <name>Mn(2+)</name>
        <dbReference type="ChEBI" id="CHEBI:29035"/>
        <label>2</label>
    </ligand>
</feature>
<comment type="catalytic activity">
    <reaction evidence="1 8">
        <text>Release of an N-terminal amino acid, Xaa-|-Yaa-, in which Xaa is preferably Leu, but may be other amino acids including Pro although not Arg or Lys, and Yaa may be Pro. Amino acid amides and methyl esters are also readily hydrolyzed, but rates on arylamides are exceedingly low.</text>
        <dbReference type="EC" id="3.4.11.1"/>
    </reaction>
</comment>
<dbReference type="Gene3D" id="3.40.630.10">
    <property type="entry name" value="Zn peptidases"/>
    <property type="match status" value="1"/>
</dbReference>
<comment type="cofactor">
    <cofactor evidence="8">
        <name>Mn(2+)</name>
        <dbReference type="ChEBI" id="CHEBI:29035"/>
    </cofactor>
    <text evidence="8">Binds 2 manganese ions per subunit.</text>
</comment>
<dbReference type="SUPFAM" id="SSF52949">
    <property type="entry name" value="Macro domain-like"/>
    <property type="match status" value="1"/>
</dbReference>
<feature type="active site" evidence="8">
    <location>
        <position position="302"/>
    </location>
</feature>
<evidence type="ECO:0000256" key="3">
    <source>
        <dbReference type="ARBA" id="ARBA00009528"/>
    </source>
</evidence>